<accession>A0A3S5CRI0</accession>
<sequence>MTFSGFNITQLARHEENCNLVHTEKRWYSSLMDANLLRAEICDESPESGVDYQTQPSAQLDFSPPPQLHYDQELVVATCRVCQAPVSMPVAMCFMNLDSYQTVLAGQLVCRPLSQDVNAVGNGEAEGTSGCRYQKESIELNYSQHNDQMLVCFAIAEHISNQRFKVS</sequence>
<gene>
    <name evidence="1" type="ORF">PXEA_LOCUS23889</name>
</gene>
<evidence type="ECO:0000313" key="1">
    <source>
        <dbReference type="EMBL" id="VEL30449.1"/>
    </source>
</evidence>
<reference evidence="1" key="1">
    <citation type="submission" date="2018-11" db="EMBL/GenBank/DDBJ databases">
        <authorList>
            <consortium name="Pathogen Informatics"/>
        </authorList>
    </citation>
    <scope>NUCLEOTIDE SEQUENCE</scope>
</reference>
<comment type="caution">
    <text evidence="1">The sequence shown here is derived from an EMBL/GenBank/DDBJ whole genome shotgun (WGS) entry which is preliminary data.</text>
</comment>
<organism evidence="1 2">
    <name type="scientific">Protopolystoma xenopodis</name>
    <dbReference type="NCBI Taxonomy" id="117903"/>
    <lineage>
        <taxon>Eukaryota</taxon>
        <taxon>Metazoa</taxon>
        <taxon>Spiralia</taxon>
        <taxon>Lophotrochozoa</taxon>
        <taxon>Platyhelminthes</taxon>
        <taxon>Monogenea</taxon>
        <taxon>Polyopisthocotylea</taxon>
        <taxon>Polystomatidea</taxon>
        <taxon>Polystomatidae</taxon>
        <taxon>Protopolystoma</taxon>
    </lineage>
</organism>
<dbReference type="EMBL" id="CAAALY010112399">
    <property type="protein sequence ID" value="VEL30449.1"/>
    <property type="molecule type" value="Genomic_DNA"/>
</dbReference>
<proteinExistence type="predicted"/>
<keyword evidence="2" id="KW-1185">Reference proteome</keyword>
<protein>
    <submittedName>
        <fullName evidence="1">Uncharacterized protein</fullName>
    </submittedName>
</protein>
<dbReference type="Proteomes" id="UP000784294">
    <property type="component" value="Unassembled WGS sequence"/>
</dbReference>
<evidence type="ECO:0000313" key="2">
    <source>
        <dbReference type="Proteomes" id="UP000784294"/>
    </source>
</evidence>
<dbReference type="AlphaFoldDB" id="A0A3S5CRI0"/>
<name>A0A3S5CRI0_9PLAT</name>